<dbReference type="InterPro" id="IPR002052">
    <property type="entry name" value="DNA_methylase_N6_adenine_CS"/>
</dbReference>
<dbReference type="Gene3D" id="3.40.50.150">
    <property type="entry name" value="Vaccinia Virus protein VP39"/>
    <property type="match status" value="1"/>
</dbReference>
<keyword evidence="4" id="KW-0949">S-adenosyl-L-methionine</keyword>
<evidence type="ECO:0000256" key="1">
    <source>
        <dbReference type="ARBA" id="ARBA00006594"/>
    </source>
</evidence>
<dbReference type="Proteomes" id="UP001519342">
    <property type="component" value="Unassembled WGS sequence"/>
</dbReference>
<sequence length="812" mass="92962">MALLQDLIQQIDDPALRDRILKEINKLVKQKKFGLVFENHLPECTPLYDIPVRVGSKVSLKNGKVNDFYVVQKIDGEDALCDHRETHEIKTFVLNELVVIAEFGEPIYPTLKPIDWVNNAPASDLWHTLIEADNYHALQLLEYLYPKKVDCIYIDPPYNNREKDWKYNNDYVDPIDTWRHSKWLSMMQKRLKIAKKILNPSTGVLIVTIDENEVQHLRMLLDELFPEAVIQMVTIVINPKGNTRGRFSRVEEYAIFCFMQNAYVVAGSDSLLGEQVSTKKPRWKGLLRSGADARREDSKNLFYPILIDSSTGRVVKALEALPYPQKPNIGEKIDGYDVAWPIRNDLSEGRWMLSTDTFNNLLENGYISLGRFDSKRKTWGLSYLSQSIQRQIETGEVLITDRDNVTGTVNIEFVSEQSKQIMTVWHRSLHDAGAQGSDLVSNIIGQTRAFSFPKSLYSTKDAIAAIVRNNKTALVVDFFAGSGTTLNAVNLLNAEDGGNRRCIIVTNNETSIEEAVELTNKGFKPGDEEWEAHGIAQSVTWPRTKYSIKGMRSDGTPLDGEYITTLTKEKNKSRNFTQIGFIRNSLEMKPTDKKQLLSLFAKGILPQNLVKADTRYIVSNNYKHTISVLFDDTAADEWLEELKEMNHITDFYIVTEKKSTFNSLKENVAELLGDIVLQEQIKLPMKDGFKTNAAFFKLSFLDKTSVALGRQFKELLPVLWMKGGAVGKYPILTESELPHMLVLPKNKMAVLIDEIYYPEFDEKLTEHPEIETVFIITDSETAYREMIRSYEGRDCYQLYRDYLDNFRINTVR</sequence>
<dbReference type="InterPro" id="IPR002295">
    <property type="entry name" value="N4/N6-MTase_EcoPI_Mod-like"/>
</dbReference>
<keyword evidence="8" id="KW-1185">Reference proteome</keyword>
<feature type="domain" description="DNA methylase N-4/N-6" evidence="6">
    <location>
        <begin position="149"/>
        <end position="495"/>
    </location>
</feature>
<accession>A0ABS4GG62</accession>
<dbReference type="PRINTS" id="PR00506">
    <property type="entry name" value="D21N6MTFRASE"/>
</dbReference>
<evidence type="ECO:0000259" key="6">
    <source>
        <dbReference type="Pfam" id="PF01555"/>
    </source>
</evidence>
<reference evidence="7 8" key="1">
    <citation type="submission" date="2021-03" db="EMBL/GenBank/DDBJ databases">
        <title>Genomic Encyclopedia of Type Strains, Phase IV (KMG-IV): sequencing the most valuable type-strain genomes for metagenomic binning, comparative biology and taxonomic classification.</title>
        <authorList>
            <person name="Goeker M."/>
        </authorList>
    </citation>
    <scope>NUCLEOTIDE SEQUENCE [LARGE SCALE GENOMIC DNA]</scope>
    <source>
        <strain evidence="7 8">DSM 24004</strain>
    </source>
</reference>
<dbReference type="InterPro" id="IPR002941">
    <property type="entry name" value="DNA_methylase_N4/N6"/>
</dbReference>
<evidence type="ECO:0000256" key="3">
    <source>
        <dbReference type="ARBA" id="ARBA00022679"/>
    </source>
</evidence>
<name>A0ABS4GG62_9FIRM</name>
<gene>
    <name evidence="7" type="ORF">J2Z76_002553</name>
</gene>
<dbReference type="PROSITE" id="PS00092">
    <property type="entry name" value="N6_MTASE"/>
    <property type="match status" value="1"/>
</dbReference>
<dbReference type="GO" id="GO:0009007">
    <property type="term" value="F:site-specific DNA-methyltransferase (adenine-specific) activity"/>
    <property type="evidence" value="ECO:0007669"/>
    <property type="project" value="UniProtKB-EC"/>
</dbReference>
<evidence type="ECO:0000313" key="8">
    <source>
        <dbReference type="Proteomes" id="UP001519342"/>
    </source>
</evidence>
<dbReference type="EMBL" id="JAGGKS010000008">
    <property type="protein sequence ID" value="MBP1926683.1"/>
    <property type="molecule type" value="Genomic_DNA"/>
</dbReference>
<dbReference type="RefSeq" id="WP_209512418.1">
    <property type="nucleotide sequence ID" value="NZ_JAGGKS010000008.1"/>
</dbReference>
<evidence type="ECO:0000256" key="4">
    <source>
        <dbReference type="ARBA" id="ARBA00022691"/>
    </source>
</evidence>
<comment type="caution">
    <text evidence="7">The sequence shown here is derived from an EMBL/GenBank/DDBJ whole genome shotgun (WGS) entry which is preliminary data.</text>
</comment>
<dbReference type="SUPFAM" id="SSF53335">
    <property type="entry name" value="S-adenosyl-L-methionine-dependent methyltransferases"/>
    <property type="match status" value="1"/>
</dbReference>
<evidence type="ECO:0000256" key="5">
    <source>
        <dbReference type="ARBA" id="ARBA00022747"/>
    </source>
</evidence>
<proteinExistence type="inferred from homology"/>
<keyword evidence="3 7" id="KW-0808">Transferase</keyword>
<keyword evidence="2 7" id="KW-0489">Methyltransferase</keyword>
<evidence type="ECO:0000313" key="7">
    <source>
        <dbReference type="EMBL" id="MBP1926683.1"/>
    </source>
</evidence>
<evidence type="ECO:0000256" key="2">
    <source>
        <dbReference type="ARBA" id="ARBA00022603"/>
    </source>
</evidence>
<protein>
    <submittedName>
        <fullName evidence="7">Adenine-specific DNA-methyltransferase</fullName>
        <ecNumber evidence="7">2.1.1.72</ecNumber>
    </submittedName>
</protein>
<comment type="similarity">
    <text evidence="1">Belongs to the N(4)/N(6)-methyltransferase family.</text>
</comment>
<dbReference type="Pfam" id="PF01555">
    <property type="entry name" value="N6_N4_Mtase"/>
    <property type="match status" value="1"/>
</dbReference>
<keyword evidence="5" id="KW-0680">Restriction system</keyword>
<organism evidence="7 8">
    <name type="scientific">Sedimentibacter acidaminivorans</name>
    <dbReference type="NCBI Taxonomy" id="913099"/>
    <lineage>
        <taxon>Bacteria</taxon>
        <taxon>Bacillati</taxon>
        <taxon>Bacillota</taxon>
        <taxon>Tissierellia</taxon>
        <taxon>Sedimentibacter</taxon>
    </lineage>
</organism>
<dbReference type="InterPro" id="IPR029063">
    <property type="entry name" value="SAM-dependent_MTases_sf"/>
</dbReference>
<dbReference type="EC" id="2.1.1.72" evidence="7"/>
<dbReference type="GO" id="GO:0032259">
    <property type="term" value="P:methylation"/>
    <property type="evidence" value="ECO:0007669"/>
    <property type="project" value="UniProtKB-KW"/>
</dbReference>